<dbReference type="Proteomes" id="UP000008281">
    <property type="component" value="Unassembled WGS sequence"/>
</dbReference>
<proteinExistence type="predicted"/>
<feature type="compositionally biased region" description="Pro residues" evidence="6">
    <location>
        <begin position="788"/>
        <end position="804"/>
    </location>
</feature>
<dbReference type="Pfam" id="PF13949">
    <property type="entry name" value="ALIX_LYPXL_bnd"/>
    <property type="match status" value="1"/>
</dbReference>
<evidence type="ECO:0000256" key="1">
    <source>
        <dbReference type="ARBA" id="ARBA00004177"/>
    </source>
</evidence>
<protein>
    <submittedName>
        <fullName evidence="8">CRE-EGO-2 protein</fullName>
    </submittedName>
</protein>
<dbReference type="PANTHER" id="PTHR23030">
    <property type="entry name" value="PCD6 INTERACTING PROTEIN-RELATED"/>
    <property type="match status" value="1"/>
</dbReference>
<feature type="region of interest" description="Disordered" evidence="6">
    <location>
        <begin position="1431"/>
        <end position="1466"/>
    </location>
</feature>
<evidence type="ECO:0000256" key="5">
    <source>
        <dbReference type="SAM" id="Coils"/>
    </source>
</evidence>
<sequence>MEALPTMPLMAPQFRTSTLSYDNIPSFDFRLRMKEYILLTFNADPHDYDKAFDELSQLKFLKNSFFPIKIRNDTLFLPQNRIFSKKEANIPAATPEQTHKLKKYYNQLCLMQKRFPMGSGEQMETPFAWHDGLVDMRSAQSEVTICDIEFEKASVMFNIGTCHAQIAAEQLRDTQESIKMAFSHLQAATLAFEQLNTFRNSDFFYPSVDLDANVIAFYYKVLLAQAQECLVQKSLLENRSPILIAKLCLWIQEAYDSATKIVDDWSVNIPESVQRYYAKLCRVKSDIYAVIGYMSMGDHSEKEEKKMGWRLQYYNIAMKYQDHLTMNQAKMRDRYPELYVTSLFLFDVITAKQKNAEKENDFIYHDRVPKQEDAVDAALKDGVRCIVDLKKVQLMDPSGAYGADLFAKLLPSFVQEATAKYSEKKDEILREMKEIIKAYDDHLNYQLQLAEFDKLRFMLDSGRNREAWFEISEDLMRRNADMTSYPDCVPNLIEKMRESSDTARVAEAKLNTLLSKLRAIDLPRLKADEGFNLIQKELERLGGHLEQAKANNVSLNKAIAQHSANLQLLTLPCAEMWQKIVPEEGVKKSSSEVPSEQERRMREMVNKVLEMIEQRKQFIAQLEAALKADDISSKLIGTNERGAEEIMHKELEKHSDAQKLIRLNATAQDAILRAFTDANADFFEERSELSTKKEEYERRVVELCASYEVFQDVQRKCEEGEQFYRQLMARCDQFAIPVHAMEEQYREELEKKERAQKEAEHHMNQLRMSREAQSALMDFGGGGGASRAPPPGAPGGGAYPPPPRGGASGPRLGDFLDSYRARKAGNQIPPSESQEVGGAYSQAPPPGPPSPTPSSICDFPVSSRSQRFSSHAPFQAPPPGSPAYQQPYPGPPPSSYSVPRVVPEVGGAYGQQAPPTLGAPGSYQGPPTSQQAPPPPGYQYQAPPTSYQAPPTGYVPSPVPSQGGSQGSYQTPPPHQAPPTGYSPSPVPSQGSYQVPPTSQQAPPPNQAPRTRKYQAPPTQYQAPPTSYRLRPHQLQRPMLRHRLQVMLEVKDLIKLRPLRTRPPPPAHQYQAAPPHQHAPPPPRSPVYGGTAHQYQAPPPSGAPGGYQVPPTSSVSPNHPGFPPYQAPPPTQQYQAPPPTQQYQAPPTSQQAPPPPPQYPSYQSIPPPAQPTYQHPPLGAPISAPPPSAQHQHVAPPTSVAPPPSVAPNRFTPIPGAPSPWHATPAELKTPWATQPQYHAPQPTPGAPGAAPQAPPTSQQSNVDLLSDLLGDFNMAPPIQPMVQNNQYQQQAPPPHQAPPTQQAPPLQQQNPSDFRLATNPPEPPSVASRIKPAAAVQPMPQIVELRQLAQQHVDNVQETPILMKGSPSVTELSDPSKFQLGEGNVQKLEKRMLHQSFRQKSKCKKDLPAPRVEPWLSDWYQNIKNRKQKNICHQWGSNPGHLISTKKTKNRKQKDLHPWGSNPGR</sequence>
<dbReference type="PANTHER" id="PTHR23030:SF30">
    <property type="entry name" value="TYROSINE-PROTEIN PHOSPHATASE NON-RECEPTOR TYPE 23"/>
    <property type="match status" value="1"/>
</dbReference>
<feature type="domain" description="BRO1" evidence="7">
    <location>
        <begin position="8"/>
        <end position="443"/>
    </location>
</feature>
<feature type="compositionally biased region" description="Low complexity" evidence="6">
    <location>
        <begin position="1141"/>
        <end position="1151"/>
    </location>
</feature>
<dbReference type="Gene3D" id="1.20.120.560">
    <property type="entry name" value="alix/aip1 in complex with the ypdl late domain"/>
    <property type="match status" value="1"/>
</dbReference>
<dbReference type="GO" id="GO:0005768">
    <property type="term" value="C:endosome"/>
    <property type="evidence" value="ECO:0007669"/>
    <property type="project" value="UniProtKB-SubCell"/>
</dbReference>
<feature type="compositionally biased region" description="Basic residues" evidence="6">
    <location>
        <begin position="1445"/>
        <end position="1455"/>
    </location>
</feature>
<feature type="compositionally biased region" description="Pro residues" evidence="6">
    <location>
        <begin position="1120"/>
        <end position="1140"/>
    </location>
</feature>
<feature type="compositionally biased region" description="Low complexity" evidence="6">
    <location>
        <begin position="954"/>
        <end position="970"/>
    </location>
</feature>
<comment type="subcellular location">
    <subcellularLocation>
        <location evidence="2">Cytoplasm</location>
    </subcellularLocation>
    <subcellularLocation>
        <location evidence="1">Endosome</location>
    </subcellularLocation>
</comment>
<dbReference type="Pfam" id="PF03097">
    <property type="entry name" value="BRO1"/>
    <property type="match status" value="1"/>
</dbReference>
<dbReference type="OMA" id="HQRPLHM"/>
<keyword evidence="5" id="KW-0175">Coiled coil</keyword>
<feature type="compositionally biased region" description="Polar residues" evidence="6">
    <location>
        <begin position="988"/>
        <end position="1001"/>
    </location>
</feature>
<dbReference type="HOGENOM" id="CLU_250477_0_0_1"/>
<evidence type="ECO:0000256" key="4">
    <source>
        <dbReference type="ARBA" id="ARBA00022753"/>
    </source>
</evidence>
<dbReference type="InterPro" id="IPR038499">
    <property type="entry name" value="BRO1_sf"/>
</dbReference>
<keyword evidence="4" id="KW-0967">Endosome</keyword>
<evidence type="ECO:0000259" key="7">
    <source>
        <dbReference type="PROSITE" id="PS51180"/>
    </source>
</evidence>
<dbReference type="Gene3D" id="1.20.140.50">
    <property type="entry name" value="alix/aip1 like domains"/>
    <property type="match status" value="1"/>
</dbReference>
<evidence type="ECO:0000313" key="8">
    <source>
        <dbReference type="EMBL" id="EFO98328.1"/>
    </source>
</evidence>
<keyword evidence="3" id="KW-0963">Cytoplasm</keyword>
<feature type="region of interest" description="Disordered" evidence="6">
    <location>
        <begin position="776"/>
        <end position="1037"/>
    </location>
</feature>
<feature type="compositionally biased region" description="Low complexity" evidence="6">
    <location>
        <begin position="1171"/>
        <end position="1182"/>
    </location>
</feature>
<accession>E3NHN2</accession>
<dbReference type="eggNOG" id="KOG2220">
    <property type="taxonomic scope" value="Eukaryota"/>
</dbReference>
<dbReference type="PROSITE" id="PS51180">
    <property type="entry name" value="BRO1"/>
    <property type="match status" value="1"/>
</dbReference>
<gene>
    <name evidence="8" type="primary">Cre-ego-2</name>
    <name evidence="8" type="ORF">CRE_24827</name>
</gene>
<dbReference type="InParanoid" id="E3NHN2"/>
<dbReference type="GO" id="GO:0032456">
    <property type="term" value="P:endocytic recycling"/>
    <property type="evidence" value="ECO:0007669"/>
    <property type="project" value="TreeGrafter"/>
</dbReference>
<name>E3NHN2_CAERE</name>
<feature type="compositionally biased region" description="Pro residues" evidence="6">
    <location>
        <begin position="1152"/>
        <end position="1170"/>
    </location>
</feature>
<dbReference type="Gene3D" id="1.25.40.280">
    <property type="entry name" value="alix/aip1 like domains"/>
    <property type="match status" value="1"/>
</dbReference>
<reference evidence="8" key="1">
    <citation type="submission" date="2007-07" db="EMBL/GenBank/DDBJ databases">
        <title>PCAP assembly of the Caenorhabditis remanei genome.</title>
        <authorList>
            <consortium name="The Caenorhabditis remanei Sequencing Consortium"/>
            <person name="Wilson R.K."/>
        </authorList>
    </citation>
    <scope>NUCLEOTIDE SEQUENCE [LARGE SCALE GENOMIC DNA]</scope>
    <source>
        <strain evidence="8">PB4641</strain>
    </source>
</reference>
<organism evidence="9">
    <name type="scientific">Caenorhabditis remanei</name>
    <name type="common">Caenorhabditis vulgaris</name>
    <dbReference type="NCBI Taxonomy" id="31234"/>
    <lineage>
        <taxon>Eukaryota</taxon>
        <taxon>Metazoa</taxon>
        <taxon>Ecdysozoa</taxon>
        <taxon>Nematoda</taxon>
        <taxon>Chromadorea</taxon>
        <taxon>Rhabditida</taxon>
        <taxon>Rhabditina</taxon>
        <taxon>Rhabditomorpha</taxon>
        <taxon>Rhabditoidea</taxon>
        <taxon>Rhabditidae</taxon>
        <taxon>Peloderinae</taxon>
        <taxon>Caenorhabditis</taxon>
    </lineage>
</organism>
<dbReference type="FunCoup" id="E3NHN2">
    <property type="interactions" value="360"/>
</dbReference>
<feature type="compositionally biased region" description="Low complexity" evidence="6">
    <location>
        <begin position="1014"/>
        <end position="1026"/>
    </location>
</feature>
<dbReference type="EMBL" id="DS268682">
    <property type="protein sequence ID" value="EFO98328.1"/>
    <property type="molecule type" value="Genomic_DNA"/>
</dbReference>
<feature type="compositionally biased region" description="Pro residues" evidence="6">
    <location>
        <begin position="843"/>
        <end position="852"/>
    </location>
</feature>
<evidence type="ECO:0000256" key="2">
    <source>
        <dbReference type="ARBA" id="ARBA00004496"/>
    </source>
</evidence>
<dbReference type="GO" id="GO:0045022">
    <property type="term" value="P:early endosome to late endosome transport"/>
    <property type="evidence" value="ECO:0007669"/>
    <property type="project" value="TreeGrafter"/>
</dbReference>
<dbReference type="InterPro" id="IPR025304">
    <property type="entry name" value="ALIX_V_dom"/>
</dbReference>
<evidence type="ECO:0000256" key="3">
    <source>
        <dbReference type="ARBA" id="ARBA00022490"/>
    </source>
</evidence>
<feature type="compositionally biased region" description="Low complexity" evidence="6">
    <location>
        <begin position="1247"/>
        <end position="1261"/>
    </location>
</feature>
<evidence type="ECO:0000256" key="6">
    <source>
        <dbReference type="SAM" id="MobiDB-lite"/>
    </source>
</evidence>
<dbReference type="SMART" id="SM01041">
    <property type="entry name" value="BRO1"/>
    <property type="match status" value="1"/>
</dbReference>
<dbReference type="STRING" id="31234.E3NHN2"/>
<feature type="coiled-coil region" evidence="5">
    <location>
        <begin position="738"/>
        <end position="772"/>
    </location>
</feature>
<dbReference type="GO" id="GO:0043328">
    <property type="term" value="P:protein transport to vacuole involved in ubiquitin-dependent protein catabolic process via the multivesicular body sorting pathway"/>
    <property type="evidence" value="ECO:0007669"/>
    <property type="project" value="TreeGrafter"/>
</dbReference>
<evidence type="ECO:0000313" key="9">
    <source>
        <dbReference type="Proteomes" id="UP000008281"/>
    </source>
</evidence>
<keyword evidence="9" id="KW-1185">Reference proteome</keyword>
<feature type="compositionally biased region" description="Low complexity" evidence="6">
    <location>
        <begin position="1299"/>
        <end position="1312"/>
    </location>
</feature>
<feature type="compositionally biased region" description="Low complexity" evidence="6">
    <location>
        <begin position="1281"/>
        <end position="1291"/>
    </location>
</feature>
<dbReference type="OrthoDB" id="10266451at2759"/>
<dbReference type="InterPro" id="IPR004328">
    <property type="entry name" value="BRO1_dom"/>
</dbReference>
<feature type="region of interest" description="Disordered" evidence="6">
    <location>
        <begin position="1056"/>
        <end position="1330"/>
    </location>
</feature>